<organism evidence="1 2">
    <name type="scientific">Candidatus Electrothrix marina</name>
    <dbReference type="NCBI Taxonomy" id="1859130"/>
    <lineage>
        <taxon>Bacteria</taxon>
        <taxon>Pseudomonadati</taxon>
        <taxon>Thermodesulfobacteriota</taxon>
        <taxon>Desulfobulbia</taxon>
        <taxon>Desulfobulbales</taxon>
        <taxon>Desulfobulbaceae</taxon>
        <taxon>Candidatus Electrothrix</taxon>
    </lineage>
</organism>
<comment type="caution">
    <text evidence="1">The sequence shown here is derived from an EMBL/GenBank/DDBJ whole genome shotgun (WGS) entry which is preliminary data.</text>
</comment>
<proteinExistence type="predicted"/>
<reference evidence="1 2" key="1">
    <citation type="submission" date="2017-01" db="EMBL/GenBank/DDBJ databases">
        <title>The cable genome- insights into the physiology and evolution of filamentous bacteria capable of sulfide oxidation via long distance electron transfer.</title>
        <authorList>
            <person name="Schreiber L."/>
            <person name="Bjerg J.T."/>
            <person name="Boggild A."/>
            <person name="Van De Vossenberg J."/>
            <person name="Meysman F."/>
            <person name="Nielsen L.P."/>
            <person name="Schramm A."/>
            <person name="Kjeldsen K.U."/>
        </authorList>
    </citation>
    <scope>NUCLEOTIDE SEQUENCE [LARGE SCALE GENOMIC DNA]</scope>
    <source>
        <strain evidence="1">A5</strain>
    </source>
</reference>
<dbReference type="Proteomes" id="UP000288892">
    <property type="component" value="Unassembled WGS sequence"/>
</dbReference>
<sequence>MMMSEDPDREVKTLLSKIPCPPEGSDEAFARNLIDMVLNCMLNRYIHVLDDNGYLKSRKHSREHGWKNGKPNKALQIKFDLMDEAIERFSRPIVEELATRRNSSQ</sequence>
<evidence type="ECO:0000313" key="1">
    <source>
        <dbReference type="EMBL" id="RWX52090.1"/>
    </source>
</evidence>
<dbReference type="AlphaFoldDB" id="A0A444JG49"/>
<name>A0A444JG49_9BACT</name>
<keyword evidence="2" id="KW-1185">Reference proteome</keyword>
<gene>
    <name evidence="1" type="ORF">VU01_10417</name>
</gene>
<protein>
    <submittedName>
        <fullName evidence="1">Uncharacterized protein</fullName>
    </submittedName>
</protein>
<dbReference type="EMBL" id="MTKS01000041">
    <property type="protein sequence ID" value="RWX52090.1"/>
    <property type="molecule type" value="Genomic_DNA"/>
</dbReference>
<evidence type="ECO:0000313" key="2">
    <source>
        <dbReference type="Proteomes" id="UP000288892"/>
    </source>
</evidence>
<accession>A0A444JG49</accession>